<dbReference type="InterPro" id="IPR036259">
    <property type="entry name" value="MFS_trans_sf"/>
</dbReference>
<feature type="transmembrane region" description="Helical" evidence="6">
    <location>
        <begin position="200"/>
        <end position="221"/>
    </location>
</feature>
<dbReference type="GO" id="GO:0005886">
    <property type="term" value="C:plasma membrane"/>
    <property type="evidence" value="ECO:0007669"/>
    <property type="project" value="TreeGrafter"/>
</dbReference>
<feature type="transmembrane region" description="Helical" evidence="6">
    <location>
        <begin position="242"/>
        <end position="262"/>
    </location>
</feature>
<feature type="transmembrane region" description="Helical" evidence="6">
    <location>
        <begin position="432"/>
        <end position="459"/>
    </location>
</feature>
<feature type="compositionally biased region" description="Polar residues" evidence="5">
    <location>
        <begin position="1"/>
        <end position="10"/>
    </location>
</feature>
<dbReference type="Gene3D" id="1.20.1250.20">
    <property type="entry name" value="MFS general substrate transporter like domains"/>
    <property type="match status" value="2"/>
</dbReference>
<dbReference type="PANTHER" id="PTHR23501:SF195">
    <property type="entry name" value="PEP5"/>
    <property type="match status" value="1"/>
</dbReference>
<dbReference type="OrthoDB" id="4161376at2759"/>
<evidence type="ECO:0000256" key="6">
    <source>
        <dbReference type="SAM" id="Phobius"/>
    </source>
</evidence>
<dbReference type="InterPro" id="IPR020846">
    <property type="entry name" value="MFS_dom"/>
</dbReference>
<feature type="transmembrane region" description="Helical" evidence="6">
    <location>
        <begin position="343"/>
        <end position="369"/>
    </location>
</feature>
<keyword evidence="9" id="KW-1185">Reference proteome</keyword>
<feature type="domain" description="Major facilitator superfamily (MFS) profile" evidence="7">
    <location>
        <begin position="44"/>
        <end position="562"/>
    </location>
</feature>
<dbReference type="Pfam" id="PF07690">
    <property type="entry name" value="MFS_1"/>
    <property type="match status" value="1"/>
</dbReference>
<feature type="transmembrane region" description="Helical" evidence="6">
    <location>
        <begin position="169"/>
        <end position="194"/>
    </location>
</feature>
<name>A0A6A6PXZ6_9PEZI</name>
<dbReference type="InterPro" id="IPR011701">
    <property type="entry name" value="MFS"/>
</dbReference>
<feature type="transmembrane region" description="Helical" evidence="6">
    <location>
        <begin position="42"/>
        <end position="63"/>
    </location>
</feature>
<dbReference type="AlphaFoldDB" id="A0A6A6PXZ6"/>
<evidence type="ECO:0000256" key="1">
    <source>
        <dbReference type="ARBA" id="ARBA00004141"/>
    </source>
</evidence>
<dbReference type="GO" id="GO:0022857">
    <property type="term" value="F:transmembrane transporter activity"/>
    <property type="evidence" value="ECO:0007669"/>
    <property type="project" value="InterPro"/>
</dbReference>
<feature type="transmembrane region" description="Helical" evidence="6">
    <location>
        <begin position="376"/>
        <end position="396"/>
    </location>
</feature>
<dbReference type="SUPFAM" id="SSF103473">
    <property type="entry name" value="MFS general substrate transporter"/>
    <property type="match status" value="1"/>
</dbReference>
<dbReference type="EMBL" id="MU001633">
    <property type="protein sequence ID" value="KAF2484885.1"/>
    <property type="molecule type" value="Genomic_DNA"/>
</dbReference>
<evidence type="ECO:0000256" key="3">
    <source>
        <dbReference type="ARBA" id="ARBA00022989"/>
    </source>
</evidence>
<dbReference type="Proteomes" id="UP000799767">
    <property type="component" value="Unassembled WGS sequence"/>
</dbReference>
<evidence type="ECO:0000313" key="8">
    <source>
        <dbReference type="EMBL" id="KAF2484885.1"/>
    </source>
</evidence>
<evidence type="ECO:0000259" key="7">
    <source>
        <dbReference type="PROSITE" id="PS50850"/>
    </source>
</evidence>
<feature type="transmembrane region" description="Helical" evidence="6">
    <location>
        <begin position="310"/>
        <end position="331"/>
    </location>
</feature>
<feature type="transmembrane region" description="Helical" evidence="6">
    <location>
        <begin position="268"/>
        <end position="290"/>
    </location>
</feature>
<protein>
    <submittedName>
        <fullName evidence="8">Major facilitator superfamily domain-containing protein</fullName>
    </submittedName>
</protein>
<feature type="transmembrane region" description="Helical" evidence="6">
    <location>
        <begin position="83"/>
        <end position="105"/>
    </location>
</feature>
<proteinExistence type="predicted"/>
<accession>A0A6A6PXZ6</accession>
<dbReference type="RefSeq" id="XP_033591454.1">
    <property type="nucleotide sequence ID" value="XM_033736692.1"/>
</dbReference>
<feature type="transmembrane region" description="Helical" evidence="6">
    <location>
        <begin position="402"/>
        <end position="425"/>
    </location>
</feature>
<reference evidence="8" key="1">
    <citation type="journal article" date="2020" name="Stud. Mycol.">
        <title>101 Dothideomycetes genomes: a test case for predicting lifestyles and emergence of pathogens.</title>
        <authorList>
            <person name="Haridas S."/>
            <person name="Albert R."/>
            <person name="Binder M."/>
            <person name="Bloem J."/>
            <person name="Labutti K."/>
            <person name="Salamov A."/>
            <person name="Andreopoulos B."/>
            <person name="Baker S."/>
            <person name="Barry K."/>
            <person name="Bills G."/>
            <person name="Bluhm B."/>
            <person name="Cannon C."/>
            <person name="Castanera R."/>
            <person name="Culley D."/>
            <person name="Daum C."/>
            <person name="Ezra D."/>
            <person name="Gonzalez J."/>
            <person name="Henrissat B."/>
            <person name="Kuo A."/>
            <person name="Liang C."/>
            <person name="Lipzen A."/>
            <person name="Lutzoni F."/>
            <person name="Magnuson J."/>
            <person name="Mondo S."/>
            <person name="Nolan M."/>
            <person name="Ohm R."/>
            <person name="Pangilinan J."/>
            <person name="Park H.-J."/>
            <person name="Ramirez L."/>
            <person name="Alfaro M."/>
            <person name="Sun H."/>
            <person name="Tritt A."/>
            <person name="Yoshinaga Y."/>
            <person name="Zwiers L.-H."/>
            <person name="Turgeon B."/>
            <person name="Goodwin S."/>
            <person name="Spatafora J."/>
            <person name="Crous P."/>
            <person name="Grigoriev I."/>
        </authorList>
    </citation>
    <scope>NUCLEOTIDE SEQUENCE</scope>
    <source>
        <strain evidence="8">CBS 113389</strain>
    </source>
</reference>
<dbReference type="PANTHER" id="PTHR23501">
    <property type="entry name" value="MAJOR FACILITATOR SUPERFAMILY"/>
    <property type="match status" value="1"/>
</dbReference>
<keyword evidence="2 6" id="KW-0812">Transmembrane</keyword>
<feature type="transmembrane region" description="Helical" evidence="6">
    <location>
        <begin position="137"/>
        <end position="157"/>
    </location>
</feature>
<gene>
    <name evidence="8" type="ORF">BDY17DRAFT_321779</name>
</gene>
<dbReference type="PROSITE" id="PS50850">
    <property type="entry name" value="MFS"/>
    <property type="match status" value="1"/>
</dbReference>
<feature type="region of interest" description="Disordered" evidence="5">
    <location>
        <begin position="1"/>
        <end position="26"/>
    </location>
</feature>
<evidence type="ECO:0000256" key="5">
    <source>
        <dbReference type="SAM" id="MobiDB-lite"/>
    </source>
</evidence>
<evidence type="ECO:0000313" key="9">
    <source>
        <dbReference type="Proteomes" id="UP000799767"/>
    </source>
</evidence>
<evidence type="ECO:0000256" key="2">
    <source>
        <dbReference type="ARBA" id="ARBA00022692"/>
    </source>
</evidence>
<feature type="transmembrane region" description="Helical" evidence="6">
    <location>
        <begin position="112"/>
        <end position="131"/>
    </location>
</feature>
<feature type="transmembrane region" description="Helical" evidence="6">
    <location>
        <begin position="538"/>
        <end position="557"/>
    </location>
</feature>
<keyword evidence="4 6" id="KW-0472">Membrane</keyword>
<organism evidence="8 9">
    <name type="scientific">Neohortaea acidophila</name>
    <dbReference type="NCBI Taxonomy" id="245834"/>
    <lineage>
        <taxon>Eukaryota</taxon>
        <taxon>Fungi</taxon>
        <taxon>Dikarya</taxon>
        <taxon>Ascomycota</taxon>
        <taxon>Pezizomycotina</taxon>
        <taxon>Dothideomycetes</taxon>
        <taxon>Dothideomycetidae</taxon>
        <taxon>Mycosphaerellales</taxon>
        <taxon>Teratosphaeriaceae</taxon>
        <taxon>Neohortaea</taxon>
    </lineage>
</organism>
<evidence type="ECO:0000256" key="4">
    <source>
        <dbReference type="ARBA" id="ARBA00023136"/>
    </source>
</evidence>
<comment type="subcellular location">
    <subcellularLocation>
        <location evidence="1">Membrane</location>
        <topology evidence="1">Multi-pass membrane protein</topology>
    </subcellularLocation>
</comment>
<keyword evidence="3 6" id="KW-1133">Transmembrane helix</keyword>
<sequence length="588" mass="62228">MEKINVTTSEQCERTQTEQSEDASFGSPAMLQETVQDADYRLGVRTMLAITALALGNCCAAFTNSSNTSIRFQVESVGGANLASWIGNASFLLTLTFGPIFGFLGDRVGKKWFMVGGAAIGVIGACLAGSAHSVQRIIAGQVLSGIGNAGCIVSIAASQEITPNRLRPWVMGYTQALASSAALLGTYCAGAFVKYESWRWSYYMNAFVYAVAGTSIALTYFPPPPAIRRRETLSAIFSGLDYIGIFILSGSLASLILGLTWGGTTYPWGSAPVIATLVVGCVGLLGLGLYEGYCKKDGIFDHRFFANRNFAILLFVCTIDGMLLLGVNVLFSQEIATLFTTDSVRIAVILSPYLITSLFGCLPAGYFMYRTKSYRTILVIALAWCSLFTGLMALLTPSRLTWSYAFSALFGIGTAVTTVIPVVALALSVPSFLLGAAGTLSISCRALGGIIGITIFTAIHNNRLATLLPKYVAGALHATTQGSAASEGQLLGEVLGALANSPLPPPVALEHIQPPLSKQAIGAVLGALSNAETGAWKYVWVAISAIVAANAIVACFARPVGQNMNQHVESALEHTEVRARQMEIKHAS</sequence>
<dbReference type="GeneID" id="54477694"/>